<reference evidence="2" key="2">
    <citation type="submission" date="2021-04" db="EMBL/GenBank/DDBJ databases">
        <authorList>
            <person name="Gilroy R."/>
        </authorList>
    </citation>
    <scope>NUCLEOTIDE SEQUENCE</scope>
    <source>
        <strain evidence="2">5790</strain>
    </source>
</reference>
<feature type="chain" id="PRO_5038417809" description="Lipoprotein" evidence="1">
    <location>
        <begin position="20"/>
        <end position="186"/>
    </location>
</feature>
<reference evidence="2" key="1">
    <citation type="journal article" date="2021" name="PeerJ">
        <title>Extensive microbial diversity within the chicken gut microbiome revealed by metagenomics and culture.</title>
        <authorList>
            <person name="Gilroy R."/>
            <person name="Ravi A."/>
            <person name="Getino M."/>
            <person name="Pursley I."/>
            <person name="Horton D.L."/>
            <person name="Alikhan N.F."/>
            <person name="Baker D."/>
            <person name="Gharbi K."/>
            <person name="Hall N."/>
            <person name="Watson M."/>
            <person name="Adriaenssens E.M."/>
            <person name="Foster-Nyarko E."/>
            <person name="Jarju S."/>
            <person name="Secka A."/>
            <person name="Antonio M."/>
            <person name="Oren A."/>
            <person name="Chaudhuri R.R."/>
            <person name="La Ragione R."/>
            <person name="Hildebrand F."/>
            <person name="Pallen M.J."/>
        </authorList>
    </citation>
    <scope>NUCLEOTIDE SEQUENCE</scope>
    <source>
        <strain evidence="2">5790</strain>
    </source>
</reference>
<keyword evidence="1" id="KW-0732">Signal</keyword>
<organism evidence="2 3">
    <name type="scientific">Candidatus Monoglobus merdigallinarum</name>
    <dbReference type="NCBI Taxonomy" id="2838698"/>
    <lineage>
        <taxon>Bacteria</taxon>
        <taxon>Bacillati</taxon>
        <taxon>Bacillota</taxon>
        <taxon>Clostridia</taxon>
        <taxon>Monoglobales</taxon>
        <taxon>Monoglobaceae</taxon>
        <taxon>Monoglobus</taxon>
    </lineage>
</organism>
<proteinExistence type="predicted"/>
<dbReference type="Proteomes" id="UP000824162">
    <property type="component" value="Unassembled WGS sequence"/>
</dbReference>
<comment type="caution">
    <text evidence="2">The sequence shown here is derived from an EMBL/GenBank/DDBJ whole genome shotgun (WGS) entry which is preliminary data.</text>
</comment>
<feature type="signal peptide" evidence="1">
    <location>
        <begin position="1"/>
        <end position="19"/>
    </location>
</feature>
<sequence length="186" mass="20082">MKFKIKTIALLAAAASAAAALSGCGGGGNAEPSPAAQAQTGLSQEAQSELTGRYSTYIESFISDVGAFVDGDLSDILQQAGEVDSGSLEEWKTKYQDGYESVQHWYNEVSTAEMLCAEENLEAHRSIVETVAAIYRILEGLEPRVQAAESGDFSRLSEKSGEYKQADTIIKDMWQQSVENVRSTLN</sequence>
<protein>
    <recommendedName>
        <fullName evidence="4">Lipoprotein</fullName>
    </recommendedName>
</protein>
<evidence type="ECO:0008006" key="4">
    <source>
        <dbReference type="Google" id="ProtNLM"/>
    </source>
</evidence>
<evidence type="ECO:0000256" key="1">
    <source>
        <dbReference type="SAM" id="SignalP"/>
    </source>
</evidence>
<accession>A0A9D1PPV5</accession>
<dbReference type="PROSITE" id="PS51257">
    <property type="entry name" value="PROKAR_LIPOPROTEIN"/>
    <property type="match status" value="1"/>
</dbReference>
<gene>
    <name evidence="2" type="ORF">H9900_02690</name>
</gene>
<dbReference type="EMBL" id="DXIJ01000054">
    <property type="protein sequence ID" value="HIV85701.1"/>
    <property type="molecule type" value="Genomic_DNA"/>
</dbReference>
<evidence type="ECO:0000313" key="3">
    <source>
        <dbReference type="Proteomes" id="UP000824162"/>
    </source>
</evidence>
<dbReference type="AlphaFoldDB" id="A0A9D1PPV5"/>
<name>A0A9D1PPV5_9FIRM</name>
<evidence type="ECO:0000313" key="2">
    <source>
        <dbReference type="EMBL" id="HIV85701.1"/>
    </source>
</evidence>